<dbReference type="Pfam" id="PF04776">
    <property type="entry name" value="protein_MS5"/>
    <property type="match status" value="1"/>
</dbReference>
<comment type="caution">
    <text evidence="1">The sequence shown here is derived from an EMBL/GenBank/DDBJ whole genome shotgun (WGS) entry which is preliminary data.</text>
</comment>
<dbReference type="Proteomes" id="UP000824890">
    <property type="component" value="Unassembled WGS sequence"/>
</dbReference>
<gene>
    <name evidence="1" type="ORF">HID58_058359</name>
</gene>
<protein>
    <submittedName>
        <fullName evidence="1">Uncharacterized protein</fullName>
    </submittedName>
</protein>
<reference evidence="1 2" key="1">
    <citation type="submission" date="2021-05" db="EMBL/GenBank/DDBJ databases">
        <title>Genome Assembly of Synthetic Allotetraploid Brassica napus Reveals Homoeologous Exchanges between Subgenomes.</title>
        <authorList>
            <person name="Davis J.T."/>
        </authorList>
    </citation>
    <scope>NUCLEOTIDE SEQUENCE [LARGE SCALE GENOMIC DNA]</scope>
    <source>
        <strain evidence="2">cv. Da-Ae</strain>
        <tissue evidence="1">Seedling</tissue>
    </source>
</reference>
<name>A0ABQ7ZQH1_BRANA</name>
<organism evidence="1 2">
    <name type="scientific">Brassica napus</name>
    <name type="common">Rape</name>
    <dbReference type="NCBI Taxonomy" id="3708"/>
    <lineage>
        <taxon>Eukaryota</taxon>
        <taxon>Viridiplantae</taxon>
        <taxon>Streptophyta</taxon>
        <taxon>Embryophyta</taxon>
        <taxon>Tracheophyta</taxon>
        <taxon>Spermatophyta</taxon>
        <taxon>Magnoliopsida</taxon>
        <taxon>eudicotyledons</taxon>
        <taxon>Gunneridae</taxon>
        <taxon>Pentapetalae</taxon>
        <taxon>rosids</taxon>
        <taxon>malvids</taxon>
        <taxon>Brassicales</taxon>
        <taxon>Brassicaceae</taxon>
        <taxon>Brassiceae</taxon>
        <taxon>Brassica</taxon>
    </lineage>
</organism>
<proteinExistence type="predicted"/>
<sequence length="179" mass="19812">MRYCGASSFYITLEDRDTVTRGGETTGGASETTGVFAPPGIYDSVDGALPNWPSDAEIQRLYTVDRSELLSTHWILLYLELVLCIEYGYGNFSEDKVSSLELVKVAIETDDETPLQAKSSVLYIAFRGLAIDGTDESVERKAVIKSMFNELTGSLALQGILCNRETPMSAEEYFKFAYI</sequence>
<accession>A0ABQ7ZQH1</accession>
<evidence type="ECO:0000313" key="1">
    <source>
        <dbReference type="EMBL" id="KAH0882263.1"/>
    </source>
</evidence>
<evidence type="ECO:0000313" key="2">
    <source>
        <dbReference type="Proteomes" id="UP000824890"/>
    </source>
</evidence>
<dbReference type="InterPro" id="IPR006462">
    <property type="entry name" value="MS5"/>
</dbReference>
<dbReference type="EMBL" id="JAGKQM010000014">
    <property type="protein sequence ID" value="KAH0882263.1"/>
    <property type="molecule type" value="Genomic_DNA"/>
</dbReference>
<keyword evidence="2" id="KW-1185">Reference proteome</keyword>